<dbReference type="Proteomes" id="UP001222087">
    <property type="component" value="Chromosome"/>
</dbReference>
<proteinExistence type="predicted"/>
<dbReference type="EMBL" id="CP119078">
    <property type="protein sequence ID" value="WED44390.1"/>
    <property type="molecule type" value="Genomic_DNA"/>
</dbReference>
<reference evidence="1 2" key="1">
    <citation type="submission" date="2023-02" db="EMBL/GenBank/DDBJ databases">
        <title>Genome Sequence of L. cardiaca H63T.</title>
        <authorList>
            <person name="Lopez A.E."/>
            <person name="Cianciotto N.P."/>
        </authorList>
    </citation>
    <scope>NUCLEOTIDE SEQUENCE [LARGE SCALE GENOMIC DNA]</scope>
    <source>
        <strain evidence="1 2">H63</strain>
    </source>
</reference>
<dbReference type="RefSeq" id="WP_275090208.1">
    <property type="nucleotide sequence ID" value="NZ_CP119078.1"/>
</dbReference>
<accession>A0ABY8AUM8</accession>
<keyword evidence="2" id="KW-1185">Reference proteome</keyword>
<evidence type="ECO:0000313" key="1">
    <source>
        <dbReference type="EMBL" id="WED44390.1"/>
    </source>
</evidence>
<sequence length="493" mass="56551">MKICFPSITFIEHPVIWNYDPENNKAVCTMELAGCNEAYNKSALLKSLQEIKGITVSHEEEVVITDMKTFLASHPMMEIHEIDTAKKLRRTHSRSKGTFFGSKTRKDSITTPPEILEKASSSATENQPKGIRVEAFISRETSPGVWGNTLSCLDYFGGKNKADSSSRQVDLIHSQADMVKALQYLKNESIYPIKKGQMEIICMLFNKILAPLYDEINDQPLSTKFSNYLRDLVEKIMLNQRLNYGPTYYEKLSQEERDKLFPDPNEFEFAVQQGRIARVNIMLRDLLFFVTPDMQAQKLTSDSFSVKQMELLRQRLSIKDKAVFIEKLNLLRELTVEVGHLEYEFDLRMVEMRRQMDAKAACIGPLHSFYCLIQKTFKSILDEKDKVVDELTEKTVDATIVALRETYSNDTDAKSHIGQPLTCDEDFYLSKAWDESLSTYLSTNIPPKIKKKDLVITTKNCVMEFVKEHLKRHLASHTPSDQDVQTTSNFGLI</sequence>
<protein>
    <submittedName>
        <fullName evidence="1">Uncharacterized protein</fullName>
    </submittedName>
</protein>
<evidence type="ECO:0000313" key="2">
    <source>
        <dbReference type="Proteomes" id="UP001222087"/>
    </source>
</evidence>
<organism evidence="1 2">
    <name type="scientific">Legionella cardiaca</name>
    <dbReference type="NCBI Taxonomy" id="1071983"/>
    <lineage>
        <taxon>Bacteria</taxon>
        <taxon>Pseudomonadati</taxon>
        <taxon>Pseudomonadota</taxon>
        <taxon>Gammaproteobacteria</taxon>
        <taxon>Legionellales</taxon>
        <taxon>Legionellaceae</taxon>
        <taxon>Legionella</taxon>
    </lineage>
</organism>
<gene>
    <name evidence="1" type="ORF">PXX05_06280</name>
</gene>
<name>A0ABY8AUM8_9GAMM</name>